<protein>
    <submittedName>
        <fullName evidence="3">Type IV pilus assembly protein PilN</fullName>
    </submittedName>
</protein>
<keyword evidence="4" id="KW-1185">Reference proteome</keyword>
<feature type="transmembrane region" description="Helical" evidence="2">
    <location>
        <begin position="21"/>
        <end position="42"/>
    </location>
</feature>
<reference evidence="4" key="1">
    <citation type="submission" date="2017-02" db="EMBL/GenBank/DDBJ databases">
        <authorList>
            <person name="Varghese N."/>
            <person name="Submissions S."/>
        </authorList>
    </citation>
    <scope>NUCLEOTIDE SEQUENCE [LARGE SCALE GENOMIC DNA]</scope>
    <source>
        <strain evidence="4">ATCC BAA-34</strain>
    </source>
</reference>
<gene>
    <name evidence="3" type="ORF">SAMN02745119_02967</name>
</gene>
<keyword evidence="2" id="KW-0472">Membrane</keyword>
<dbReference type="GO" id="GO:0043107">
    <property type="term" value="P:type IV pilus-dependent motility"/>
    <property type="evidence" value="ECO:0007669"/>
    <property type="project" value="TreeGrafter"/>
</dbReference>
<evidence type="ECO:0000256" key="2">
    <source>
        <dbReference type="SAM" id="Phobius"/>
    </source>
</evidence>
<accession>A0A1T4RMY2</accession>
<dbReference type="Pfam" id="PF05137">
    <property type="entry name" value="PilN"/>
    <property type="match status" value="1"/>
</dbReference>
<dbReference type="AlphaFoldDB" id="A0A1T4RMY2"/>
<keyword evidence="2" id="KW-1133">Transmembrane helix</keyword>
<proteinExistence type="predicted"/>
<organism evidence="3 4">
    <name type="scientific">Trichlorobacter thiogenes</name>
    <dbReference type="NCBI Taxonomy" id="115783"/>
    <lineage>
        <taxon>Bacteria</taxon>
        <taxon>Pseudomonadati</taxon>
        <taxon>Thermodesulfobacteriota</taxon>
        <taxon>Desulfuromonadia</taxon>
        <taxon>Geobacterales</taxon>
        <taxon>Geobacteraceae</taxon>
        <taxon>Trichlorobacter</taxon>
    </lineage>
</organism>
<sequence>MIRINLLPVRAAKKKETALQQLFLAGSAILIVLAVVVALWLVKLGQISGTQNDINAANAKISELKAKIGKLDEIKKLKDEVKKKLDVLSELRKNKTGPATRLATLSDVTPDQLWIESYKEAGGDIKISGMAYNEELIAQFIRALESSPEYEKVELVVSEQKDVSGIKLKHFDITFKIEAPKNNVAPSAK</sequence>
<name>A0A1T4RMY2_9BACT</name>
<keyword evidence="2" id="KW-0812">Transmembrane</keyword>
<dbReference type="EMBL" id="FUWR01000022">
    <property type="protein sequence ID" value="SKA17329.1"/>
    <property type="molecule type" value="Genomic_DNA"/>
</dbReference>
<feature type="coiled-coil region" evidence="1">
    <location>
        <begin position="47"/>
        <end position="94"/>
    </location>
</feature>
<dbReference type="STRING" id="115783.SAMN02745119_02967"/>
<evidence type="ECO:0000256" key="1">
    <source>
        <dbReference type="SAM" id="Coils"/>
    </source>
</evidence>
<keyword evidence="1" id="KW-0175">Coiled coil</keyword>
<dbReference type="InterPro" id="IPR007813">
    <property type="entry name" value="PilN"/>
</dbReference>
<dbReference type="Proteomes" id="UP000190102">
    <property type="component" value="Unassembled WGS sequence"/>
</dbReference>
<dbReference type="OrthoDB" id="5296173at2"/>
<evidence type="ECO:0000313" key="4">
    <source>
        <dbReference type="Proteomes" id="UP000190102"/>
    </source>
</evidence>
<evidence type="ECO:0000313" key="3">
    <source>
        <dbReference type="EMBL" id="SKA17329.1"/>
    </source>
</evidence>
<dbReference type="PANTHER" id="PTHR40278:SF2">
    <property type="entry name" value="TYPE IV PILUS INNER MEMBRANE COMPONENT PILN"/>
    <property type="match status" value="1"/>
</dbReference>
<dbReference type="GO" id="GO:0043683">
    <property type="term" value="P:type IV pilus assembly"/>
    <property type="evidence" value="ECO:0007669"/>
    <property type="project" value="TreeGrafter"/>
</dbReference>
<dbReference type="RefSeq" id="WP_078791194.1">
    <property type="nucleotide sequence ID" value="NZ_FUWR01000022.1"/>
</dbReference>
<dbReference type="PANTHER" id="PTHR40278">
    <property type="entry name" value="DNA UTILIZATION PROTEIN HOFN"/>
    <property type="match status" value="1"/>
</dbReference>
<dbReference type="InterPro" id="IPR052534">
    <property type="entry name" value="Extracell_DNA_Util/SecSys_Comp"/>
</dbReference>